<organism evidence="1 2">
    <name type="scientific">Smallanthus sonchifolius</name>
    <dbReference type="NCBI Taxonomy" id="185202"/>
    <lineage>
        <taxon>Eukaryota</taxon>
        <taxon>Viridiplantae</taxon>
        <taxon>Streptophyta</taxon>
        <taxon>Embryophyta</taxon>
        <taxon>Tracheophyta</taxon>
        <taxon>Spermatophyta</taxon>
        <taxon>Magnoliopsida</taxon>
        <taxon>eudicotyledons</taxon>
        <taxon>Gunneridae</taxon>
        <taxon>Pentapetalae</taxon>
        <taxon>asterids</taxon>
        <taxon>campanulids</taxon>
        <taxon>Asterales</taxon>
        <taxon>Asteraceae</taxon>
        <taxon>Asteroideae</taxon>
        <taxon>Heliantheae alliance</taxon>
        <taxon>Millerieae</taxon>
        <taxon>Smallanthus</taxon>
    </lineage>
</organism>
<reference evidence="1 2" key="2">
    <citation type="journal article" date="2022" name="Mol. Ecol. Resour.">
        <title>The genomes of chicory, endive, great burdock and yacon provide insights into Asteraceae paleo-polyploidization history and plant inulin production.</title>
        <authorList>
            <person name="Fan W."/>
            <person name="Wang S."/>
            <person name="Wang H."/>
            <person name="Wang A."/>
            <person name="Jiang F."/>
            <person name="Liu H."/>
            <person name="Zhao H."/>
            <person name="Xu D."/>
            <person name="Zhang Y."/>
        </authorList>
    </citation>
    <scope>NUCLEOTIDE SEQUENCE [LARGE SCALE GENOMIC DNA]</scope>
    <source>
        <strain evidence="2">cv. Yunnan</strain>
        <tissue evidence="1">Leaves</tissue>
    </source>
</reference>
<dbReference type="Proteomes" id="UP001056120">
    <property type="component" value="Linkage Group LG10"/>
</dbReference>
<gene>
    <name evidence="1" type="ORF">L1987_30006</name>
</gene>
<evidence type="ECO:0000313" key="1">
    <source>
        <dbReference type="EMBL" id="KAI3801889.1"/>
    </source>
</evidence>
<sequence length="397" mass="45966">MFKIAKNRERRRQDLGVVKFIKEDDGRVLVKGRDIKLRWQNYFYTLFNSCRPSLAITENPTTQSSQRNNCYCRNITQEEVRSALKKMGRAKAVGPDNIPIEAWKCMGEEGVQWLTRLFNNIFKTGKMPDQWRRSVLVPLYKNKGDAQCCANYRGIKLLCHTMKLWERVIDTRIRRQTQVTANQFGFMPGRSTTEAIHILRRLMEKYREKKHDLHMVFIDLEKAYDSVPRRLIWESLEGRGIPSKYIEAIRDMYHEAKTCVRAPVGDTDFFPVEVGVHQGSALSPFLFAVVLDELSKSIQDAIPWCMLFADDIVLIAESKETLNNRLKEWRTVLEHKGLKISRSKTEYLHCNFSGANVDEETQISIEGGVVPKTLKFKYLGSVIQSNGDIDNDVVHRV</sequence>
<accession>A0ACB9I1M8</accession>
<evidence type="ECO:0000313" key="2">
    <source>
        <dbReference type="Proteomes" id="UP001056120"/>
    </source>
</evidence>
<dbReference type="EMBL" id="CM042027">
    <property type="protein sequence ID" value="KAI3801889.1"/>
    <property type="molecule type" value="Genomic_DNA"/>
</dbReference>
<comment type="caution">
    <text evidence="1">The sequence shown here is derived from an EMBL/GenBank/DDBJ whole genome shotgun (WGS) entry which is preliminary data.</text>
</comment>
<protein>
    <submittedName>
        <fullName evidence="1">Uncharacterized protein</fullName>
    </submittedName>
</protein>
<keyword evidence="2" id="KW-1185">Reference proteome</keyword>
<name>A0ACB9I1M8_9ASTR</name>
<proteinExistence type="predicted"/>
<reference evidence="2" key="1">
    <citation type="journal article" date="2022" name="Mol. Ecol. Resour.">
        <title>The genomes of chicory, endive, great burdock and yacon provide insights into Asteraceae palaeo-polyploidization history and plant inulin production.</title>
        <authorList>
            <person name="Fan W."/>
            <person name="Wang S."/>
            <person name="Wang H."/>
            <person name="Wang A."/>
            <person name="Jiang F."/>
            <person name="Liu H."/>
            <person name="Zhao H."/>
            <person name="Xu D."/>
            <person name="Zhang Y."/>
        </authorList>
    </citation>
    <scope>NUCLEOTIDE SEQUENCE [LARGE SCALE GENOMIC DNA]</scope>
    <source>
        <strain evidence="2">cv. Yunnan</strain>
    </source>
</reference>